<organism evidence="1 2">
    <name type="scientific">Neolentinus lepideus HHB14362 ss-1</name>
    <dbReference type="NCBI Taxonomy" id="1314782"/>
    <lineage>
        <taxon>Eukaryota</taxon>
        <taxon>Fungi</taxon>
        <taxon>Dikarya</taxon>
        <taxon>Basidiomycota</taxon>
        <taxon>Agaricomycotina</taxon>
        <taxon>Agaricomycetes</taxon>
        <taxon>Gloeophyllales</taxon>
        <taxon>Gloeophyllaceae</taxon>
        <taxon>Neolentinus</taxon>
    </lineage>
</organism>
<protein>
    <submittedName>
        <fullName evidence="1">Uncharacterized protein</fullName>
    </submittedName>
</protein>
<accession>A0A165PNJ4</accession>
<dbReference type="AlphaFoldDB" id="A0A165PNJ4"/>
<dbReference type="InParanoid" id="A0A165PNJ4"/>
<dbReference type="EMBL" id="KV425608">
    <property type="protein sequence ID" value="KZT21289.1"/>
    <property type="molecule type" value="Genomic_DNA"/>
</dbReference>
<reference evidence="1 2" key="1">
    <citation type="journal article" date="2016" name="Mol. Biol. Evol.">
        <title>Comparative Genomics of Early-Diverging Mushroom-Forming Fungi Provides Insights into the Origins of Lignocellulose Decay Capabilities.</title>
        <authorList>
            <person name="Nagy L.G."/>
            <person name="Riley R."/>
            <person name="Tritt A."/>
            <person name="Adam C."/>
            <person name="Daum C."/>
            <person name="Floudas D."/>
            <person name="Sun H."/>
            <person name="Yadav J.S."/>
            <person name="Pangilinan J."/>
            <person name="Larsson K.H."/>
            <person name="Matsuura K."/>
            <person name="Barry K."/>
            <person name="Labutti K."/>
            <person name="Kuo R."/>
            <person name="Ohm R.A."/>
            <person name="Bhattacharya S.S."/>
            <person name="Shirouzu T."/>
            <person name="Yoshinaga Y."/>
            <person name="Martin F.M."/>
            <person name="Grigoriev I.V."/>
            <person name="Hibbett D.S."/>
        </authorList>
    </citation>
    <scope>NUCLEOTIDE SEQUENCE [LARGE SCALE GENOMIC DNA]</scope>
    <source>
        <strain evidence="1 2">HHB14362 ss-1</strain>
    </source>
</reference>
<dbReference type="Proteomes" id="UP000076761">
    <property type="component" value="Unassembled WGS sequence"/>
</dbReference>
<proteinExistence type="predicted"/>
<dbReference type="OrthoDB" id="3265020at2759"/>
<gene>
    <name evidence="1" type="ORF">NEOLEDRAFT_1073672</name>
</gene>
<name>A0A165PNJ4_9AGAM</name>
<evidence type="ECO:0000313" key="2">
    <source>
        <dbReference type="Proteomes" id="UP000076761"/>
    </source>
</evidence>
<sequence>MSRHRLSPRYYYVLFSVSPAQSNVLSIRKKIQDALTEVFGITQSGDYMDILWTAEDCSEILIRMATTESPVLLAAVVTFRSSPRLSVIKRSTFLPSLLSRSNTLREAAIES</sequence>
<keyword evidence="2" id="KW-1185">Reference proteome</keyword>
<evidence type="ECO:0000313" key="1">
    <source>
        <dbReference type="EMBL" id="KZT21289.1"/>
    </source>
</evidence>